<protein>
    <submittedName>
        <fullName evidence="1">Uncharacterized protein</fullName>
    </submittedName>
</protein>
<accession>B3EA63</accession>
<evidence type="ECO:0000313" key="1">
    <source>
        <dbReference type="EMBL" id="ACD93891.1"/>
    </source>
</evidence>
<evidence type="ECO:0000313" key="2">
    <source>
        <dbReference type="Proteomes" id="UP000002420"/>
    </source>
</evidence>
<dbReference type="KEGG" id="glo:Glov_0156"/>
<organism evidence="1 2">
    <name type="scientific">Trichlorobacter lovleyi (strain ATCC BAA-1151 / DSM 17278 / SZ)</name>
    <name type="common">Geobacter lovleyi</name>
    <dbReference type="NCBI Taxonomy" id="398767"/>
    <lineage>
        <taxon>Bacteria</taxon>
        <taxon>Pseudomonadati</taxon>
        <taxon>Thermodesulfobacteriota</taxon>
        <taxon>Desulfuromonadia</taxon>
        <taxon>Geobacterales</taxon>
        <taxon>Geobacteraceae</taxon>
        <taxon>Trichlorobacter</taxon>
    </lineage>
</organism>
<dbReference type="RefSeq" id="WP_012468249.1">
    <property type="nucleotide sequence ID" value="NC_010814.1"/>
</dbReference>
<dbReference type="EMBL" id="CP001089">
    <property type="protein sequence ID" value="ACD93891.1"/>
    <property type="molecule type" value="Genomic_DNA"/>
</dbReference>
<gene>
    <name evidence="1" type="ordered locus">Glov_0156</name>
</gene>
<keyword evidence="2" id="KW-1185">Reference proteome</keyword>
<reference evidence="1 2" key="1">
    <citation type="submission" date="2008-05" db="EMBL/GenBank/DDBJ databases">
        <title>Complete sequence of chromosome of Geobacter lovleyi SZ.</title>
        <authorList>
            <consortium name="US DOE Joint Genome Institute"/>
            <person name="Lucas S."/>
            <person name="Copeland A."/>
            <person name="Lapidus A."/>
            <person name="Glavina del Rio T."/>
            <person name="Dalin E."/>
            <person name="Tice H."/>
            <person name="Bruce D."/>
            <person name="Goodwin L."/>
            <person name="Pitluck S."/>
            <person name="Chertkov O."/>
            <person name="Meincke L."/>
            <person name="Brettin T."/>
            <person name="Detter J.C."/>
            <person name="Han C."/>
            <person name="Tapia R."/>
            <person name="Kuske C.R."/>
            <person name="Schmutz J."/>
            <person name="Larimer F."/>
            <person name="Land M."/>
            <person name="Hauser L."/>
            <person name="Kyrpides N."/>
            <person name="Mikhailova N."/>
            <person name="Sung Y."/>
            <person name="Fletcher K.E."/>
            <person name="Ritalahti K.M."/>
            <person name="Loeffler F.E."/>
            <person name="Richardson P."/>
        </authorList>
    </citation>
    <scope>NUCLEOTIDE SEQUENCE [LARGE SCALE GENOMIC DNA]</scope>
    <source>
        <strain evidence="2">ATCC BAA-1151 / DSM 17278 / SZ</strain>
    </source>
</reference>
<name>B3EA63_TRIL1</name>
<sequence>MMIQKYIGLNRALRALNANTRELIDAHFQEGEGFATASLTSVLTRSLSDIERIWPVGLDVSVIGEIKQLIATGDYQALWKIVGDLITKLENAVDDYFSAQPYSDISYSILDLLHQRVVVSSYAHFKTGHFRESVLNSVVTIFDLIRSLKIGSI</sequence>
<dbReference type="AlphaFoldDB" id="B3EA63"/>
<proteinExistence type="predicted"/>
<dbReference type="HOGENOM" id="CLU_1710659_0_0_7"/>
<dbReference type="Proteomes" id="UP000002420">
    <property type="component" value="Chromosome"/>
</dbReference>